<dbReference type="Pfam" id="PF02515">
    <property type="entry name" value="CoA_transf_3"/>
    <property type="match status" value="1"/>
</dbReference>
<dbReference type="EMBL" id="LLWH01000135">
    <property type="protein sequence ID" value="KQB53926.1"/>
    <property type="molecule type" value="Genomic_DNA"/>
</dbReference>
<dbReference type="SUPFAM" id="SSF89796">
    <property type="entry name" value="CoA-transferase family III (CaiB/BaiF)"/>
    <property type="match status" value="2"/>
</dbReference>
<dbReference type="OrthoDB" id="9058532at2"/>
<dbReference type="GO" id="GO:0016740">
    <property type="term" value="F:transferase activity"/>
    <property type="evidence" value="ECO:0007669"/>
    <property type="project" value="UniProtKB-KW"/>
</dbReference>
<dbReference type="PANTHER" id="PTHR48229">
    <property type="entry name" value="CAIB/BAIF FAMILY ENZYME (AFU_ORTHOLOGUE AFUA_1G05360)-RELATED"/>
    <property type="match status" value="1"/>
</dbReference>
<reference evidence="1 2" key="1">
    <citation type="submission" date="2015-10" db="EMBL/GenBank/DDBJ databases">
        <title>Pseudomonas helleri sp. nov. and Pseudomonas weihenstephanensis sp. nov., isolated from raw cows milk.</title>
        <authorList>
            <person name="Von Neubeck M."/>
            <person name="Huptas C."/>
            <person name="Wenning M."/>
            <person name="Scherer S."/>
        </authorList>
    </citation>
    <scope>NUCLEOTIDE SEQUENCE [LARGE SCALE GENOMIC DNA]</scope>
    <source>
        <strain evidence="1 2">BSTT44</strain>
    </source>
</reference>
<dbReference type="Gene3D" id="3.40.50.10540">
    <property type="entry name" value="Crotonobetainyl-coa:carnitine coa-transferase, domain 1"/>
    <property type="match status" value="1"/>
</dbReference>
<keyword evidence="1" id="KW-0808">Transferase</keyword>
<protein>
    <submittedName>
        <fullName evidence="1">Acyl-CoA transferase</fullName>
    </submittedName>
</protein>
<dbReference type="InterPro" id="IPR003673">
    <property type="entry name" value="CoA-Trfase_fam_III"/>
</dbReference>
<dbReference type="InterPro" id="IPR052985">
    <property type="entry name" value="CoA-trans_III_biosynth/detox"/>
</dbReference>
<dbReference type="Proteomes" id="UP000050342">
    <property type="component" value="Unassembled WGS sequence"/>
</dbReference>
<name>A0A0Q0T277_9PSED</name>
<sequence>MTQPAIFHAVWTALGGDVDECQRVTLTTEGALPSAYRVTELASASMAAVALSIAKLRALSSGKSIETVEVDRRLASFWFSSSLRPSGWQVPSLWDAVAGDYRTKDGWIRLHTNAPHHRLAAERILGAHADKPSMAKAVALWDKLALESTIVEAAGCAAQMRSPEQWSQHPQGRAVADEPLIHIDRRASVNVSPHAVDPARPLAGIKVLDLTRVLAGPIATRCLAAYGAQVLRIDSPDWNEPGVVPEVTLGKRLVRMNLRDPAALQTFKQLLASADVIVHGYRADALQNLGLGSAVRQQINPHLIDISLNAYGWTGPWRNRRGFDSLVQMSSGIAHTGMQQAHAQQPVPLAVQALDHATGYLMAAAAIVGITERWHSSTALHARLSLARTAQLLLDSGLQGRCPVFAVEAQADTASALEHTAWGEARRLAWPIRIKGCEAQWTLPAHELGSDTAHW</sequence>
<evidence type="ECO:0000313" key="1">
    <source>
        <dbReference type="EMBL" id="KQB53926.1"/>
    </source>
</evidence>
<gene>
    <name evidence="1" type="ORF">AQS70_08595</name>
</gene>
<dbReference type="AlphaFoldDB" id="A0A0Q0T277"/>
<dbReference type="InterPro" id="IPR023606">
    <property type="entry name" value="CoA-Trfase_III_dom_1_sf"/>
</dbReference>
<dbReference type="PANTHER" id="PTHR48229:SF1">
    <property type="entry name" value="ALPHA METHYLACYL-COA RACEMASE-RELATED"/>
    <property type="match status" value="1"/>
</dbReference>
<dbReference type="STRING" id="1563157.AQS70_08595"/>
<accession>A0A0Q0T277</accession>
<proteinExistence type="predicted"/>
<evidence type="ECO:0000313" key="2">
    <source>
        <dbReference type="Proteomes" id="UP000050342"/>
    </source>
</evidence>
<organism evidence="1 2">
    <name type="scientific">Pseudomonas endophytica</name>
    <dbReference type="NCBI Taxonomy" id="1563157"/>
    <lineage>
        <taxon>Bacteria</taxon>
        <taxon>Pseudomonadati</taxon>
        <taxon>Pseudomonadota</taxon>
        <taxon>Gammaproteobacteria</taxon>
        <taxon>Pseudomonadales</taxon>
        <taxon>Pseudomonadaceae</taxon>
        <taxon>Pseudomonas</taxon>
    </lineage>
</organism>
<dbReference type="RefSeq" id="WP_055102623.1">
    <property type="nucleotide sequence ID" value="NZ_LLWH01000135.1"/>
</dbReference>
<comment type="caution">
    <text evidence="1">The sequence shown here is derived from an EMBL/GenBank/DDBJ whole genome shotgun (WGS) entry which is preliminary data.</text>
</comment>
<keyword evidence="2" id="KW-1185">Reference proteome</keyword>